<protein>
    <submittedName>
        <fullName evidence="3">Uncharacterized protein</fullName>
    </submittedName>
</protein>
<organism evidence="3 4">
    <name type="scientific">Sclerotinia nivalis</name>
    <dbReference type="NCBI Taxonomy" id="352851"/>
    <lineage>
        <taxon>Eukaryota</taxon>
        <taxon>Fungi</taxon>
        <taxon>Dikarya</taxon>
        <taxon>Ascomycota</taxon>
        <taxon>Pezizomycotina</taxon>
        <taxon>Leotiomycetes</taxon>
        <taxon>Helotiales</taxon>
        <taxon>Sclerotiniaceae</taxon>
        <taxon>Sclerotinia</taxon>
    </lineage>
</organism>
<keyword evidence="1" id="KW-0175">Coiled coil</keyword>
<evidence type="ECO:0000313" key="3">
    <source>
        <dbReference type="EMBL" id="KAJ8059533.1"/>
    </source>
</evidence>
<evidence type="ECO:0000256" key="1">
    <source>
        <dbReference type="SAM" id="Coils"/>
    </source>
</evidence>
<keyword evidence="4" id="KW-1185">Reference proteome</keyword>
<sequence length="285" mass="32612">MNILGLRRHFTSPLSFTNVGAVATSPSNASNQDSQDNKDVLLQRLNDLVVRLSHDDAEDAAITALHKKTDEMETLLRVEYSMDLDPKVSQNKVKPPPPRRDSNDLFWGRPLNTRRESYLRRSNSPTPVSRSASYNRPVVVVSKAAEIATSAEELNVRLAKAVGELQASRIESDKILAWHVAKLDLCTEEITNLEEHISNLQEELETSRSLLNRTQIDMQTMAAKHAKALDDITWREDWDELNQDMDMRVDECFIFDNLSDGWQLWLYVCTQICEKHWSWGNIDYA</sequence>
<dbReference type="OrthoDB" id="4448936at2759"/>
<gene>
    <name evidence="3" type="ORF">OCU04_011190</name>
</gene>
<dbReference type="EMBL" id="JAPEIS010000014">
    <property type="protein sequence ID" value="KAJ8059533.1"/>
    <property type="molecule type" value="Genomic_DNA"/>
</dbReference>
<name>A0A9X0AER8_9HELO</name>
<reference evidence="3" key="1">
    <citation type="submission" date="2022-11" db="EMBL/GenBank/DDBJ databases">
        <title>Genome Resource of Sclerotinia nivalis Strain SnTB1, a Plant Pathogen Isolated from American Ginseng.</title>
        <authorList>
            <person name="Fan S."/>
        </authorList>
    </citation>
    <scope>NUCLEOTIDE SEQUENCE</scope>
    <source>
        <strain evidence="3">SnTB1</strain>
    </source>
</reference>
<proteinExistence type="predicted"/>
<comment type="caution">
    <text evidence="3">The sequence shown here is derived from an EMBL/GenBank/DDBJ whole genome shotgun (WGS) entry which is preliminary data.</text>
</comment>
<feature type="region of interest" description="Disordered" evidence="2">
    <location>
        <begin position="87"/>
        <end position="108"/>
    </location>
</feature>
<evidence type="ECO:0000313" key="4">
    <source>
        <dbReference type="Proteomes" id="UP001152300"/>
    </source>
</evidence>
<accession>A0A9X0AER8</accession>
<dbReference type="AlphaFoldDB" id="A0A9X0AER8"/>
<dbReference type="Proteomes" id="UP001152300">
    <property type="component" value="Unassembled WGS sequence"/>
</dbReference>
<evidence type="ECO:0000256" key="2">
    <source>
        <dbReference type="SAM" id="MobiDB-lite"/>
    </source>
</evidence>
<feature type="coiled-coil region" evidence="1">
    <location>
        <begin position="151"/>
        <end position="217"/>
    </location>
</feature>